<dbReference type="AlphaFoldDB" id="A0AAV6YB34"/>
<dbReference type="EMBL" id="WNYA01091167">
    <property type="protein sequence ID" value="KAG8534774.1"/>
    <property type="molecule type" value="Genomic_DNA"/>
</dbReference>
<accession>A0AAV6YB34</accession>
<dbReference type="Proteomes" id="UP000824782">
    <property type="component" value="Unassembled WGS sequence"/>
</dbReference>
<name>A0AAV6YB34_ENGPU</name>
<gene>
    <name evidence="1" type="ORF">GDO81_018572</name>
</gene>
<evidence type="ECO:0000313" key="2">
    <source>
        <dbReference type="Proteomes" id="UP000824782"/>
    </source>
</evidence>
<keyword evidence="2" id="KW-1185">Reference proteome</keyword>
<sequence>MTSPQSSPDRKEAVPAAQRISAALLYEEPPRLLSHISSIGRMASSVLHISHGRGKVAVGRC</sequence>
<comment type="caution">
    <text evidence="1">The sequence shown here is derived from an EMBL/GenBank/DDBJ whole genome shotgun (WGS) entry which is preliminary data.</text>
</comment>
<protein>
    <submittedName>
        <fullName evidence="1">Uncharacterized protein</fullName>
    </submittedName>
</protein>
<reference evidence="1" key="1">
    <citation type="thesis" date="2020" institute="ProQuest LLC" country="789 East Eisenhower Parkway, Ann Arbor, MI, USA">
        <title>Comparative Genomics and Chromosome Evolution.</title>
        <authorList>
            <person name="Mudd A.B."/>
        </authorList>
    </citation>
    <scope>NUCLEOTIDE SEQUENCE</scope>
    <source>
        <strain evidence="1">237g6f4</strain>
        <tissue evidence="1">Blood</tissue>
    </source>
</reference>
<proteinExistence type="predicted"/>
<evidence type="ECO:0000313" key="1">
    <source>
        <dbReference type="EMBL" id="KAG8534774.1"/>
    </source>
</evidence>
<organism evidence="1 2">
    <name type="scientific">Engystomops pustulosus</name>
    <name type="common">Tungara frog</name>
    <name type="synonym">Physalaemus pustulosus</name>
    <dbReference type="NCBI Taxonomy" id="76066"/>
    <lineage>
        <taxon>Eukaryota</taxon>
        <taxon>Metazoa</taxon>
        <taxon>Chordata</taxon>
        <taxon>Craniata</taxon>
        <taxon>Vertebrata</taxon>
        <taxon>Euteleostomi</taxon>
        <taxon>Amphibia</taxon>
        <taxon>Batrachia</taxon>
        <taxon>Anura</taxon>
        <taxon>Neobatrachia</taxon>
        <taxon>Hyloidea</taxon>
        <taxon>Leptodactylidae</taxon>
        <taxon>Leiuperinae</taxon>
        <taxon>Engystomops</taxon>
    </lineage>
</organism>